<dbReference type="Gene3D" id="1.10.10.60">
    <property type="entry name" value="Homeodomain-like"/>
    <property type="match status" value="1"/>
</dbReference>
<dbReference type="Pfam" id="PF00440">
    <property type="entry name" value="TetR_N"/>
    <property type="match status" value="1"/>
</dbReference>
<reference evidence="7" key="1">
    <citation type="submission" date="2020-12" db="EMBL/GenBank/DDBJ databases">
        <title>Genomic characterization of non-nitrogen-fixing Frankia strains.</title>
        <authorList>
            <person name="Carlos-Shanley C."/>
            <person name="Guerra T."/>
            <person name="Hahn D."/>
        </authorList>
    </citation>
    <scope>NUCLEOTIDE SEQUENCE</scope>
    <source>
        <strain evidence="7">CN6</strain>
    </source>
</reference>
<dbReference type="InterPro" id="IPR009057">
    <property type="entry name" value="Homeodomain-like_sf"/>
</dbReference>
<evidence type="ECO:0000256" key="1">
    <source>
        <dbReference type="ARBA" id="ARBA00023015"/>
    </source>
</evidence>
<evidence type="ECO:0000256" key="5">
    <source>
        <dbReference type="SAM" id="MobiDB-lite"/>
    </source>
</evidence>
<feature type="domain" description="HTH tetR-type" evidence="6">
    <location>
        <begin position="65"/>
        <end position="125"/>
    </location>
</feature>
<keyword evidence="3" id="KW-0804">Transcription</keyword>
<evidence type="ECO:0000256" key="4">
    <source>
        <dbReference type="PROSITE-ProRule" id="PRU00335"/>
    </source>
</evidence>
<dbReference type="AlphaFoldDB" id="A0A937RBD0"/>
<keyword evidence="8" id="KW-1185">Reference proteome</keyword>
<comment type="caution">
    <text evidence="7">The sequence shown here is derived from an EMBL/GenBank/DDBJ whole genome shotgun (WGS) entry which is preliminary data.</text>
</comment>
<dbReference type="RefSeq" id="WP_203006643.1">
    <property type="nucleotide sequence ID" value="NZ_JADWYU010000137.1"/>
</dbReference>
<dbReference type="InterPro" id="IPR036271">
    <property type="entry name" value="Tet_transcr_reg_TetR-rel_C_sf"/>
</dbReference>
<dbReference type="InterPro" id="IPR050109">
    <property type="entry name" value="HTH-type_TetR-like_transc_reg"/>
</dbReference>
<evidence type="ECO:0000256" key="3">
    <source>
        <dbReference type="ARBA" id="ARBA00023163"/>
    </source>
</evidence>
<feature type="region of interest" description="Disordered" evidence="5">
    <location>
        <begin position="36"/>
        <end position="67"/>
    </location>
</feature>
<dbReference type="GO" id="GO:0000976">
    <property type="term" value="F:transcription cis-regulatory region binding"/>
    <property type="evidence" value="ECO:0007669"/>
    <property type="project" value="TreeGrafter"/>
</dbReference>
<dbReference type="PANTHER" id="PTHR30055:SF151">
    <property type="entry name" value="TRANSCRIPTIONAL REGULATORY PROTEIN"/>
    <property type="match status" value="1"/>
</dbReference>
<dbReference type="InterPro" id="IPR001647">
    <property type="entry name" value="HTH_TetR"/>
</dbReference>
<dbReference type="EMBL" id="JAEACQ010000197">
    <property type="protein sequence ID" value="MBL7628941.1"/>
    <property type="molecule type" value="Genomic_DNA"/>
</dbReference>
<dbReference type="GO" id="GO:0003700">
    <property type="term" value="F:DNA-binding transcription factor activity"/>
    <property type="evidence" value="ECO:0007669"/>
    <property type="project" value="TreeGrafter"/>
</dbReference>
<protein>
    <submittedName>
        <fullName evidence="7">TetR/AcrR family transcriptional regulator C-terminal domain-containing protein</fullName>
    </submittedName>
</protein>
<accession>A0A937RBD0</accession>
<keyword evidence="1" id="KW-0805">Transcription regulation</keyword>
<dbReference type="Gene3D" id="1.10.357.10">
    <property type="entry name" value="Tetracycline Repressor, domain 2"/>
    <property type="match status" value="1"/>
</dbReference>
<proteinExistence type="predicted"/>
<dbReference type="SUPFAM" id="SSF48498">
    <property type="entry name" value="Tetracyclin repressor-like, C-terminal domain"/>
    <property type="match status" value="1"/>
</dbReference>
<name>A0A937RBD0_9ACTN</name>
<dbReference type="PROSITE" id="PS50977">
    <property type="entry name" value="HTH_TETR_2"/>
    <property type="match status" value="1"/>
</dbReference>
<evidence type="ECO:0000313" key="8">
    <source>
        <dbReference type="Proteomes" id="UP000604475"/>
    </source>
</evidence>
<dbReference type="PANTHER" id="PTHR30055">
    <property type="entry name" value="HTH-TYPE TRANSCRIPTIONAL REGULATOR RUTR"/>
    <property type="match status" value="1"/>
</dbReference>
<sequence>MPGTSCAECGEPLPGPGLGRPRRYCSRRCQARAYRRRRDLGRTAMAPAASSRPTPAGGKAPDRSRQAPERLIDVAVRLADAEGIGAVSMGALAHRAGLSADQVFRRTRSRDELLGAMVEHALVERAPAASRAYSPTTPEPANPREQLERLARDEWALYRRHPWLVTVLATTRPPTGPAVLAMVDRAVAVLTTAGYAPEDAFAAYLALSGYVQGMALLHVAEHTERRAGATGWEKWWLATHVRLTRTGRTQGRAWLATSHPPDRDADAVVDRWFDFGLARLLDGLLPAGRAVTDENPVEV</sequence>
<evidence type="ECO:0000259" key="6">
    <source>
        <dbReference type="PROSITE" id="PS50977"/>
    </source>
</evidence>
<feature type="DNA-binding region" description="H-T-H motif" evidence="4">
    <location>
        <begin position="88"/>
        <end position="107"/>
    </location>
</feature>
<evidence type="ECO:0000313" key="7">
    <source>
        <dbReference type="EMBL" id="MBL7628941.1"/>
    </source>
</evidence>
<dbReference type="Proteomes" id="UP000604475">
    <property type="component" value="Unassembled WGS sequence"/>
</dbReference>
<dbReference type="SUPFAM" id="SSF46689">
    <property type="entry name" value="Homeodomain-like"/>
    <property type="match status" value="1"/>
</dbReference>
<feature type="region of interest" description="Disordered" evidence="5">
    <location>
        <begin position="1"/>
        <end position="22"/>
    </location>
</feature>
<organism evidence="7 8">
    <name type="scientific">Frankia nepalensis</name>
    <dbReference type="NCBI Taxonomy" id="1836974"/>
    <lineage>
        <taxon>Bacteria</taxon>
        <taxon>Bacillati</taxon>
        <taxon>Actinomycetota</taxon>
        <taxon>Actinomycetes</taxon>
        <taxon>Frankiales</taxon>
        <taxon>Frankiaceae</taxon>
        <taxon>Frankia</taxon>
    </lineage>
</organism>
<keyword evidence="2 4" id="KW-0238">DNA-binding</keyword>
<gene>
    <name evidence="7" type="ORF">I7412_17610</name>
</gene>
<dbReference type="InterPro" id="IPR004111">
    <property type="entry name" value="Repressor_TetR_C"/>
</dbReference>
<dbReference type="GO" id="GO:0045892">
    <property type="term" value="P:negative regulation of DNA-templated transcription"/>
    <property type="evidence" value="ECO:0007669"/>
    <property type="project" value="InterPro"/>
</dbReference>
<dbReference type="Pfam" id="PF02909">
    <property type="entry name" value="TetR_C_1"/>
    <property type="match status" value="1"/>
</dbReference>
<evidence type="ECO:0000256" key="2">
    <source>
        <dbReference type="ARBA" id="ARBA00023125"/>
    </source>
</evidence>